<dbReference type="EMBL" id="PGTB01000208">
    <property type="protein sequence ID" value="PJE34270.1"/>
    <property type="molecule type" value="Genomic_DNA"/>
</dbReference>
<evidence type="ECO:0000256" key="1">
    <source>
        <dbReference type="SAM" id="Phobius"/>
    </source>
</evidence>
<keyword evidence="1" id="KW-0812">Transmembrane</keyword>
<name>A0A2M8IUQ7_9RHOB</name>
<feature type="transmembrane region" description="Helical" evidence="1">
    <location>
        <begin position="250"/>
        <end position="270"/>
    </location>
</feature>
<keyword evidence="1" id="KW-0472">Membrane</keyword>
<feature type="transmembrane region" description="Helical" evidence="1">
    <location>
        <begin position="213"/>
        <end position="238"/>
    </location>
</feature>
<gene>
    <name evidence="2" type="ORF">CVM52_23155</name>
</gene>
<evidence type="ECO:0000313" key="2">
    <source>
        <dbReference type="EMBL" id="PJE34270.1"/>
    </source>
</evidence>
<dbReference type="AlphaFoldDB" id="A0A2M8IUQ7"/>
<dbReference type="Proteomes" id="UP000231553">
    <property type="component" value="Unassembled WGS sequence"/>
</dbReference>
<evidence type="ECO:0000313" key="3">
    <source>
        <dbReference type="Proteomes" id="UP000231553"/>
    </source>
</evidence>
<comment type="caution">
    <text evidence="2">The sequence shown here is derived from an EMBL/GenBank/DDBJ whole genome shotgun (WGS) entry which is preliminary data.</text>
</comment>
<keyword evidence="1" id="KW-1133">Transmembrane helix</keyword>
<reference evidence="2 3" key="1">
    <citation type="journal article" date="2018" name="Int. J. Syst. Evol. Microbiol.">
        <title>Pseudooceanicola lipolyticus sp. nov., a marine alphaproteobacterium, reclassification of Oceanicola flagellatus as Pseudooceanicola flagellatus comb. nov. and emended description of the genus Pseudooceanicola.</title>
        <authorList>
            <person name="Huang M.-M."/>
            <person name="Guo L.-L."/>
            <person name="Wu Y.-H."/>
            <person name="Lai Q.-L."/>
            <person name="Shao Z.-Z."/>
            <person name="Wang C.-S."/>
            <person name="Wu M."/>
            <person name="Xu X.-W."/>
        </authorList>
    </citation>
    <scope>NUCLEOTIDE SEQUENCE [LARGE SCALE GENOMIC DNA]</scope>
    <source>
        <strain evidence="2 3">157</strain>
    </source>
</reference>
<protein>
    <submittedName>
        <fullName evidence="2">Uncharacterized protein</fullName>
    </submittedName>
</protein>
<proteinExistence type="predicted"/>
<sequence>MLETFAEMVATAFEDFGHPVERCSLSDTRNARVTATHYAAKLTLAPGPHAEPAAQRCRHDGAATGPAKGWRLKIEITPADPARDDQDISELLMAVMLYRALHEFDTRVVEWLDPLTILDHSEFLASFGSIAPCLVQADSTGFGAVPAFAGSERTVAPLSRRHPFPLLEAPEEETDIFFPEDALALAYRSDDVTQPLPPVPYQPDSGPSSVQRLAVWAMTGMIGFLSAPVALSVAAVNLLRGEDLRLNTQVLSLTALVVTLHASGVLHSLAAELPL</sequence>
<organism evidence="2 3">
    <name type="scientific">Pseudooceanicola lipolyticus</name>
    <dbReference type="NCBI Taxonomy" id="2029104"/>
    <lineage>
        <taxon>Bacteria</taxon>
        <taxon>Pseudomonadati</taxon>
        <taxon>Pseudomonadota</taxon>
        <taxon>Alphaproteobacteria</taxon>
        <taxon>Rhodobacterales</taxon>
        <taxon>Paracoccaceae</taxon>
        <taxon>Pseudooceanicola</taxon>
    </lineage>
</organism>
<keyword evidence="3" id="KW-1185">Reference proteome</keyword>
<accession>A0A2M8IUQ7</accession>